<gene>
    <name evidence="1" type="ORF">FPZ11_02105</name>
</gene>
<dbReference type="Proteomes" id="UP000320216">
    <property type="component" value="Chromosome"/>
</dbReference>
<dbReference type="RefSeq" id="WP_146317973.1">
    <property type="nucleotide sequence ID" value="NZ_CP042305.1"/>
</dbReference>
<dbReference type="EMBL" id="CP042305">
    <property type="protein sequence ID" value="QDZ13745.1"/>
    <property type="molecule type" value="Genomic_DNA"/>
</dbReference>
<keyword evidence="2" id="KW-1185">Reference proteome</keyword>
<dbReference type="AlphaFoldDB" id="A0A5B8M1P7"/>
<dbReference type="OrthoDB" id="9801102at2"/>
<organism evidence="1 2">
    <name type="scientific">Humibacter ginsenosidimutans</name>
    <dbReference type="NCBI Taxonomy" id="2599293"/>
    <lineage>
        <taxon>Bacteria</taxon>
        <taxon>Bacillati</taxon>
        <taxon>Actinomycetota</taxon>
        <taxon>Actinomycetes</taxon>
        <taxon>Micrococcales</taxon>
        <taxon>Microbacteriaceae</taxon>
        <taxon>Humibacter</taxon>
    </lineage>
</organism>
<proteinExistence type="predicted"/>
<dbReference type="KEGG" id="huw:FPZ11_02105"/>
<dbReference type="InterPro" id="IPR007711">
    <property type="entry name" value="HigB-1"/>
</dbReference>
<dbReference type="PANTHER" id="PTHR40266">
    <property type="entry name" value="TOXIN HIGB-1"/>
    <property type="match status" value="1"/>
</dbReference>
<evidence type="ECO:0000313" key="2">
    <source>
        <dbReference type="Proteomes" id="UP000320216"/>
    </source>
</evidence>
<evidence type="ECO:0000313" key="1">
    <source>
        <dbReference type="EMBL" id="QDZ13745.1"/>
    </source>
</evidence>
<reference evidence="1 2" key="1">
    <citation type="submission" date="2019-07" db="EMBL/GenBank/DDBJ databases">
        <title>Full genome sequence of Humibacter sp. WJ7-1.</title>
        <authorList>
            <person name="Im W.-T."/>
        </authorList>
    </citation>
    <scope>NUCLEOTIDE SEQUENCE [LARGE SCALE GENOMIC DNA]</scope>
    <source>
        <strain evidence="1 2">WJ7-1</strain>
    </source>
</reference>
<dbReference type="Pfam" id="PF05015">
    <property type="entry name" value="HigB-like_toxin"/>
    <property type="match status" value="1"/>
</dbReference>
<name>A0A5B8M1P7_9MICO</name>
<protein>
    <submittedName>
        <fullName evidence="1">Type II toxin-antitoxin system RelE/ParE family toxin</fullName>
    </submittedName>
</protein>
<dbReference type="PANTHER" id="PTHR40266:SF2">
    <property type="entry name" value="TOXIN HIGB-1"/>
    <property type="match status" value="1"/>
</dbReference>
<accession>A0A5B8M1P7</accession>
<dbReference type="InterPro" id="IPR035093">
    <property type="entry name" value="RelE/ParE_toxin_dom_sf"/>
</dbReference>
<sequence length="92" mass="10757">MRFADRDIEEYWLGGSAPRRVPPDVRKRLVRKLQLLDAAAELHDLRIPPSNHLEKLRGDLAGEYSIRVNDQWRLVFDWDGGEANNVSFIDYH</sequence>
<dbReference type="Gene3D" id="3.30.2310.20">
    <property type="entry name" value="RelE-like"/>
    <property type="match status" value="1"/>
</dbReference>
<dbReference type="SUPFAM" id="SSF143011">
    <property type="entry name" value="RelE-like"/>
    <property type="match status" value="1"/>
</dbReference>